<organism evidence="1 2">
    <name type="scientific">Magnetospirillum aberrantis SpK</name>
    <dbReference type="NCBI Taxonomy" id="908842"/>
    <lineage>
        <taxon>Bacteria</taxon>
        <taxon>Pseudomonadati</taxon>
        <taxon>Pseudomonadota</taxon>
        <taxon>Alphaproteobacteria</taxon>
        <taxon>Rhodospirillales</taxon>
        <taxon>Rhodospirillaceae</taxon>
        <taxon>Magnetospirillum</taxon>
    </lineage>
</organism>
<dbReference type="EMBL" id="JAAIYP010000034">
    <property type="protein sequence ID" value="NFV80014.1"/>
    <property type="molecule type" value="Genomic_DNA"/>
</dbReference>
<keyword evidence="2" id="KW-1185">Reference proteome</keyword>
<accession>A0A7C9UZ30</accession>
<gene>
    <name evidence="1" type="ORF">G4223_07815</name>
</gene>
<protein>
    <submittedName>
        <fullName evidence="1">Uncharacterized protein</fullName>
    </submittedName>
</protein>
<dbReference type="AlphaFoldDB" id="A0A7C9UZ30"/>
<evidence type="ECO:0000313" key="2">
    <source>
        <dbReference type="Proteomes" id="UP000480684"/>
    </source>
</evidence>
<sequence>MAKRKPDPQATKTLLRASWNGAADAFDRAWSVIIEEMLVLYFPPVEADSDEAMLEWSGVALKAYLADLAEFSTDVLQQAWQRVRRTHPRMSWPSIHVLRAACQEEAALAVPSRASAPVETKATSSRHDADADACMRTDFGRRAISEGWGWDLFCHVRDTGEVPSDPRILSRLKHAQARASQAMAGVSEANPMYTTLLGLHHAIIRKNDWLAAKYLGGAPQEHAA</sequence>
<evidence type="ECO:0000313" key="1">
    <source>
        <dbReference type="EMBL" id="NFV80014.1"/>
    </source>
</evidence>
<proteinExistence type="predicted"/>
<dbReference type="RefSeq" id="WP_163677376.1">
    <property type="nucleotide sequence ID" value="NZ_JAAIYP010000034.1"/>
</dbReference>
<dbReference type="Proteomes" id="UP000480684">
    <property type="component" value="Unassembled WGS sequence"/>
</dbReference>
<name>A0A7C9UZ30_9PROT</name>
<comment type="caution">
    <text evidence="1">The sequence shown here is derived from an EMBL/GenBank/DDBJ whole genome shotgun (WGS) entry which is preliminary data.</text>
</comment>
<reference evidence="1 2" key="1">
    <citation type="submission" date="2020-02" db="EMBL/GenBank/DDBJ databases">
        <authorList>
            <person name="Dziuba M."/>
            <person name="Kuznetsov B."/>
            <person name="Mardanov A."/>
            <person name="Ravin N."/>
            <person name="Grouzdev D."/>
        </authorList>
    </citation>
    <scope>NUCLEOTIDE SEQUENCE [LARGE SCALE GENOMIC DNA]</scope>
    <source>
        <strain evidence="1 2">SpK</strain>
    </source>
</reference>